<dbReference type="InterPro" id="IPR005338">
    <property type="entry name" value="Anhydro_N_Ac-Mur_kinase"/>
</dbReference>
<dbReference type="PANTHER" id="PTHR30605">
    <property type="entry name" value="ANHYDRO-N-ACETYLMURAMIC ACID KINASE"/>
    <property type="match status" value="1"/>
</dbReference>
<accession>A0A2S6IBI0</accession>
<dbReference type="GO" id="GO:0009254">
    <property type="term" value="P:peptidoglycan turnover"/>
    <property type="evidence" value="ECO:0007669"/>
    <property type="project" value="InterPro"/>
</dbReference>
<dbReference type="RefSeq" id="WP_104419341.1">
    <property type="nucleotide sequence ID" value="NZ_PTJC01000005.1"/>
</dbReference>
<dbReference type="SUPFAM" id="SSF53067">
    <property type="entry name" value="Actin-like ATPase domain"/>
    <property type="match status" value="1"/>
</dbReference>
<dbReference type="OrthoDB" id="9763949at2"/>
<dbReference type="PANTHER" id="PTHR30605:SF0">
    <property type="entry name" value="ANHYDRO-N-ACETYLMURAMIC ACID KINASE"/>
    <property type="match status" value="1"/>
</dbReference>
<name>A0A2S6IBI0_9BACT</name>
<reference evidence="1 2" key="1">
    <citation type="submission" date="2018-02" db="EMBL/GenBank/DDBJ databases">
        <title>Genomic Encyclopedia of Archaeal and Bacterial Type Strains, Phase II (KMG-II): from individual species to whole genera.</title>
        <authorList>
            <person name="Goeker M."/>
        </authorList>
    </citation>
    <scope>NUCLEOTIDE SEQUENCE [LARGE SCALE GENOMIC DNA]</scope>
    <source>
        <strain evidence="1 2">DSM 29526</strain>
    </source>
</reference>
<dbReference type="GO" id="GO:0005524">
    <property type="term" value="F:ATP binding"/>
    <property type="evidence" value="ECO:0007669"/>
    <property type="project" value="InterPro"/>
</dbReference>
<keyword evidence="2" id="KW-1185">Reference proteome</keyword>
<dbReference type="AlphaFoldDB" id="A0A2S6IBI0"/>
<keyword evidence="1" id="KW-0808">Transferase</keyword>
<dbReference type="GO" id="GO:0006040">
    <property type="term" value="P:amino sugar metabolic process"/>
    <property type="evidence" value="ECO:0007669"/>
    <property type="project" value="InterPro"/>
</dbReference>
<dbReference type="Gene3D" id="3.30.420.40">
    <property type="match status" value="2"/>
</dbReference>
<dbReference type="EMBL" id="PTJC01000005">
    <property type="protein sequence ID" value="PPK88809.1"/>
    <property type="molecule type" value="Genomic_DNA"/>
</dbReference>
<protein>
    <submittedName>
        <fullName evidence="1">Anhydro-N-acetylmuramic acid kinase</fullName>
    </submittedName>
</protein>
<dbReference type="GO" id="GO:0016773">
    <property type="term" value="F:phosphotransferase activity, alcohol group as acceptor"/>
    <property type="evidence" value="ECO:0007669"/>
    <property type="project" value="InterPro"/>
</dbReference>
<keyword evidence="1" id="KW-0418">Kinase</keyword>
<comment type="caution">
    <text evidence="1">The sequence shown here is derived from an EMBL/GenBank/DDBJ whole genome shotgun (WGS) entry which is preliminary data.</text>
</comment>
<organism evidence="1 2">
    <name type="scientific">Neolewinella xylanilytica</name>
    <dbReference type="NCBI Taxonomy" id="1514080"/>
    <lineage>
        <taxon>Bacteria</taxon>
        <taxon>Pseudomonadati</taxon>
        <taxon>Bacteroidota</taxon>
        <taxon>Saprospiria</taxon>
        <taxon>Saprospirales</taxon>
        <taxon>Lewinellaceae</taxon>
        <taxon>Neolewinella</taxon>
    </lineage>
</organism>
<sequence length="370" mass="39730">MPYSRHTVLGIMSGSSLDGIDLAVCTFALDPAAADTIGEWTVDAANTVPYPDEWRERLAASTLLAAEPLYRLDAELGRWVGNEAASFVGRLVGPAPVLAGYHGHTVFHEPAAGYTLQLGEGAALSRALGLPVVTDLRSADIAAGGQGAPLAPVADHHLFRQYDGFLNLGGIVNFSIRRPDRTFLAGDLSGCCQIMDRLARLRGQAYDRDGRLARSGNPVTDLRRSIAALPFHQQPYPKSLSNQWVVNELWPVIRDHPATVEDKLRTFVDFIVETIYDALYPHRPAGAAASPLPVLVTGGGAHNRFLLESLQAFHREDQAFDFQAPDGIVDFKEAALVALCALLRYHGLPNSLASATGAVSDTVNGALYAG</sequence>
<dbReference type="InterPro" id="IPR043129">
    <property type="entry name" value="ATPase_NBD"/>
</dbReference>
<gene>
    <name evidence="1" type="ORF">CLV84_1781</name>
</gene>
<dbReference type="GO" id="GO:0016301">
    <property type="term" value="F:kinase activity"/>
    <property type="evidence" value="ECO:0007669"/>
    <property type="project" value="UniProtKB-KW"/>
</dbReference>
<dbReference type="Pfam" id="PF03702">
    <property type="entry name" value="AnmK"/>
    <property type="match status" value="1"/>
</dbReference>
<evidence type="ECO:0000313" key="1">
    <source>
        <dbReference type="EMBL" id="PPK88809.1"/>
    </source>
</evidence>
<dbReference type="Proteomes" id="UP000237662">
    <property type="component" value="Unassembled WGS sequence"/>
</dbReference>
<evidence type="ECO:0000313" key="2">
    <source>
        <dbReference type="Proteomes" id="UP000237662"/>
    </source>
</evidence>
<proteinExistence type="predicted"/>